<dbReference type="Pfam" id="PF19259">
    <property type="entry name" value="Ty3_capsid"/>
    <property type="match status" value="1"/>
</dbReference>
<evidence type="ECO:0000259" key="2">
    <source>
        <dbReference type="Pfam" id="PF19259"/>
    </source>
</evidence>
<evidence type="ECO:0000313" key="4">
    <source>
        <dbReference type="Proteomes" id="UP000290288"/>
    </source>
</evidence>
<accession>A0A4Q2D682</accession>
<dbReference type="Proteomes" id="UP000290288">
    <property type="component" value="Unassembled WGS sequence"/>
</dbReference>
<evidence type="ECO:0000313" key="3">
    <source>
        <dbReference type="EMBL" id="RXW14036.1"/>
    </source>
</evidence>
<feature type="compositionally biased region" description="Basic and acidic residues" evidence="1">
    <location>
        <begin position="123"/>
        <end position="138"/>
    </location>
</feature>
<name>A0A4Q2D682_9AGAR</name>
<feature type="region of interest" description="Disordered" evidence="1">
    <location>
        <begin position="28"/>
        <end position="157"/>
    </location>
</feature>
<feature type="domain" description="Ty3 transposon capsid-like protein" evidence="2">
    <location>
        <begin position="305"/>
        <end position="472"/>
    </location>
</feature>
<feature type="compositionally biased region" description="Acidic residues" evidence="1">
    <location>
        <begin position="28"/>
        <end position="44"/>
    </location>
</feature>
<evidence type="ECO:0000256" key="1">
    <source>
        <dbReference type="SAM" id="MobiDB-lite"/>
    </source>
</evidence>
<keyword evidence="4" id="KW-1185">Reference proteome</keyword>
<dbReference type="InterPro" id="IPR045358">
    <property type="entry name" value="Ty3_capsid"/>
</dbReference>
<organism evidence="3 4">
    <name type="scientific">Candolleomyces aberdarensis</name>
    <dbReference type="NCBI Taxonomy" id="2316362"/>
    <lineage>
        <taxon>Eukaryota</taxon>
        <taxon>Fungi</taxon>
        <taxon>Dikarya</taxon>
        <taxon>Basidiomycota</taxon>
        <taxon>Agaricomycotina</taxon>
        <taxon>Agaricomycetes</taxon>
        <taxon>Agaricomycetidae</taxon>
        <taxon>Agaricales</taxon>
        <taxon>Agaricineae</taxon>
        <taxon>Psathyrellaceae</taxon>
        <taxon>Candolleomyces</taxon>
    </lineage>
</organism>
<feature type="region of interest" description="Disordered" evidence="1">
    <location>
        <begin position="287"/>
        <end position="307"/>
    </location>
</feature>
<feature type="compositionally biased region" description="Polar residues" evidence="1">
    <location>
        <begin position="82"/>
        <end position="91"/>
    </location>
</feature>
<feature type="compositionally biased region" description="Acidic residues" evidence="1">
    <location>
        <begin position="144"/>
        <end position="155"/>
    </location>
</feature>
<dbReference type="OrthoDB" id="2895259at2759"/>
<feature type="compositionally biased region" description="Low complexity" evidence="1">
    <location>
        <begin position="92"/>
        <end position="106"/>
    </location>
</feature>
<proteinExistence type="predicted"/>
<dbReference type="STRING" id="2316362.A0A4Q2D682"/>
<reference evidence="3 4" key="1">
    <citation type="submission" date="2019-01" db="EMBL/GenBank/DDBJ databases">
        <title>Draft genome sequence of Psathyrella aberdarensis IHI B618.</title>
        <authorList>
            <person name="Buettner E."/>
            <person name="Kellner H."/>
        </authorList>
    </citation>
    <scope>NUCLEOTIDE SEQUENCE [LARGE SCALE GENOMIC DNA]</scope>
    <source>
        <strain evidence="3 4">IHI B618</strain>
    </source>
</reference>
<comment type="caution">
    <text evidence="3">The sequence shown here is derived from an EMBL/GenBank/DDBJ whole genome shotgun (WGS) entry which is preliminary data.</text>
</comment>
<gene>
    <name evidence="3" type="ORF">EST38_g11819</name>
</gene>
<feature type="region of interest" description="Disordered" evidence="1">
    <location>
        <begin position="587"/>
        <end position="607"/>
    </location>
</feature>
<feature type="compositionally biased region" description="Low complexity" evidence="1">
    <location>
        <begin position="57"/>
        <end position="69"/>
    </location>
</feature>
<sequence length="607" mass="69207">MISSDFQERTTEDGKRYIDIEVYFADHEIEDYEATSEENQEEAGTEPTTRENPVVNEPSQTEQTPQPQSKGKEKERSPTPPTQQAESSGSAQPERTPTPETQQQQPPQTPEGSRPKQKQPRAPKKERPEKPEPPEESSHPTTEAEGDENSSDDDLPCYQKVHHYHSKRASDFTLPTGAYCQEQPCSNRNFTRDPSRCTPDNRQNVLKHFSLDFECNKKDSHYYHTEQNRDKRVARGGKRGHNCIIQPCPQRYGRTPKAFGHETHQKCTPENAALIKKGMEGYSISRTATDEKPNGNGDLGNKPPTFDGTRSKFREWLNQIRISLALNHAKYSTDELKIFYVLSHLRGEAGLWGEAWMKDTPTPSTGTKDWGTFDSFMEKLEGAYKPGNEEDTSLAKLEQLQQGNLRASEFLTTFRLEARRSGLLTSGTLDTGNDRQLVRKLKKALKKSVVRQVMMLPTKPANFEEWCTKAIEVDDQYHEMMDSITEARPTKAQIDTRVRAVVTMTKLTTKEREELRKKGICFRCRKGKHLAKDCTVNSTIPGFQKKDTPKKEYPQKNAKTWGKEAAIQVLTLMEGMDQDQYDEFVTHMNTSRNNATDSQNDTDNVDF</sequence>
<dbReference type="AlphaFoldDB" id="A0A4Q2D682"/>
<dbReference type="EMBL" id="SDEE01000780">
    <property type="protein sequence ID" value="RXW14036.1"/>
    <property type="molecule type" value="Genomic_DNA"/>
</dbReference>
<protein>
    <recommendedName>
        <fullName evidence="2">Ty3 transposon capsid-like protein domain-containing protein</fullName>
    </recommendedName>
</protein>